<evidence type="ECO:0000259" key="2">
    <source>
        <dbReference type="SMART" id="SM00871"/>
    </source>
</evidence>
<feature type="region of interest" description="Disordered" evidence="1">
    <location>
        <begin position="122"/>
        <end position="153"/>
    </location>
</feature>
<evidence type="ECO:0000313" key="4">
    <source>
        <dbReference type="Proteomes" id="UP000503251"/>
    </source>
</evidence>
<dbReference type="PANTHER" id="PTHR40055:SF1">
    <property type="entry name" value="TRANSCRIPTIONAL REGULATOR YGIV-RELATED"/>
    <property type="match status" value="1"/>
</dbReference>
<feature type="compositionally biased region" description="Basic and acidic residues" evidence="1">
    <location>
        <begin position="122"/>
        <end position="134"/>
    </location>
</feature>
<dbReference type="InterPro" id="IPR050908">
    <property type="entry name" value="SmbC-like"/>
</dbReference>
<dbReference type="InterPro" id="IPR010499">
    <property type="entry name" value="AraC_E-bd"/>
</dbReference>
<dbReference type="Gene3D" id="3.20.80.10">
    <property type="entry name" value="Regulatory factor, effector binding domain"/>
    <property type="match status" value="1"/>
</dbReference>
<accession>A0ABX6NKB6</accession>
<dbReference type="SUPFAM" id="SSF55136">
    <property type="entry name" value="Probable bacterial effector-binding domain"/>
    <property type="match status" value="1"/>
</dbReference>
<proteinExistence type="predicted"/>
<dbReference type="RefSeq" id="WP_171267989.1">
    <property type="nucleotide sequence ID" value="NZ_CP039543.1"/>
</dbReference>
<feature type="domain" description="AraC effector-binding" evidence="2">
    <location>
        <begin position="1"/>
        <end position="153"/>
    </location>
</feature>
<dbReference type="Proteomes" id="UP000503251">
    <property type="component" value="Chromosome"/>
</dbReference>
<gene>
    <name evidence="3" type="ORF">E8L03_16795</name>
</gene>
<dbReference type="SMART" id="SM00871">
    <property type="entry name" value="AraC_E_bind"/>
    <property type="match status" value="1"/>
</dbReference>
<dbReference type="InterPro" id="IPR029442">
    <property type="entry name" value="GyrI-like"/>
</dbReference>
<protein>
    <submittedName>
        <fullName evidence="3">GyrI-like domain-containing protein</fullName>
    </submittedName>
</protein>
<dbReference type="InterPro" id="IPR011256">
    <property type="entry name" value="Reg_factor_effector_dom_sf"/>
</dbReference>
<dbReference type="PANTHER" id="PTHR40055">
    <property type="entry name" value="TRANSCRIPTIONAL REGULATOR YGIV-RELATED"/>
    <property type="match status" value="1"/>
</dbReference>
<reference evidence="3 4" key="1">
    <citation type="submission" date="2019-04" db="EMBL/GenBank/DDBJ databases">
        <title>Isolation and culture of sulfate reducing bacteria from the cold seep of the South China Sea.</title>
        <authorList>
            <person name="Sun C."/>
            <person name="Liu R."/>
        </authorList>
    </citation>
    <scope>NUCLEOTIDE SEQUENCE [LARGE SCALE GENOMIC DNA]</scope>
    <source>
        <strain evidence="3 4">CS1</strain>
    </source>
</reference>
<evidence type="ECO:0000313" key="3">
    <source>
        <dbReference type="EMBL" id="QJT10478.1"/>
    </source>
</evidence>
<name>A0ABX6NKB6_9BACT</name>
<dbReference type="EMBL" id="CP039543">
    <property type="protein sequence ID" value="QJT10478.1"/>
    <property type="molecule type" value="Genomic_DNA"/>
</dbReference>
<sequence length="153" mass="17068">MDVQIVDVGPKRLACVRHVGPYEEAGVAWEKLSAWACPKGVFLPDTEYLGFSHDDPGTVPASELRYDACLTVADDVEGEGEVQVRHFAGGTYGKYLHKGPYDGLKQVYYDLYTKWLPASGREPRPEPPFEKCLNDPHSTPPEELLTEVHIPLK</sequence>
<dbReference type="Pfam" id="PF06445">
    <property type="entry name" value="GyrI-like"/>
    <property type="match status" value="1"/>
</dbReference>
<organism evidence="3 4">
    <name type="scientific">Oceanidesulfovibrio marinus</name>
    <dbReference type="NCBI Taxonomy" id="370038"/>
    <lineage>
        <taxon>Bacteria</taxon>
        <taxon>Pseudomonadati</taxon>
        <taxon>Thermodesulfobacteriota</taxon>
        <taxon>Desulfovibrionia</taxon>
        <taxon>Desulfovibrionales</taxon>
        <taxon>Desulfovibrionaceae</taxon>
        <taxon>Oceanidesulfovibrio</taxon>
    </lineage>
</organism>
<evidence type="ECO:0000256" key="1">
    <source>
        <dbReference type="SAM" id="MobiDB-lite"/>
    </source>
</evidence>
<keyword evidence="4" id="KW-1185">Reference proteome</keyword>